<gene>
    <name evidence="2" type="ORF">SLS62_006112</name>
</gene>
<organism evidence="2 3">
    <name type="scientific">Diatrype stigma</name>
    <dbReference type="NCBI Taxonomy" id="117547"/>
    <lineage>
        <taxon>Eukaryota</taxon>
        <taxon>Fungi</taxon>
        <taxon>Dikarya</taxon>
        <taxon>Ascomycota</taxon>
        <taxon>Pezizomycotina</taxon>
        <taxon>Sordariomycetes</taxon>
        <taxon>Xylariomycetidae</taxon>
        <taxon>Xylariales</taxon>
        <taxon>Diatrypaceae</taxon>
        <taxon>Diatrype</taxon>
    </lineage>
</organism>
<dbReference type="Pfam" id="PF13924">
    <property type="entry name" value="Lipocalin_5"/>
    <property type="match status" value="1"/>
</dbReference>
<evidence type="ECO:0000313" key="3">
    <source>
        <dbReference type="Proteomes" id="UP001320420"/>
    </source>
</evidence>
<reference evidence="2 3" key="1">
    <citation type="submission" date="2024-02" db="EMBL/GenBank/DDBJ databases">
        <title>De novo assembly and annotation of 12 fungi associated with fruit tree decline syndrome in Ontario, Canada.</title>
        <authorList>
            <person name="Sulman M."/>
            <person name="Ellouze W."/>
            <person name="Ilyukhin E."/>
        </authorList>
    </citation>
    <scope>NUCLEOTIDE SEQUENCE [LARGE SCALE GENOMIC DNA]</scope>
    <source>
        <strain evidence="2 3">M11/M66-122</strain>
    </source>
</reference>
<comment type="caution">
    <text evidence="2">The sequence shown here is derived from an EMBL/GenBank/DDBJ whole genome shotgun (WGS) entry which is preliminary data.</text>
</comment>
<dbReference type="Proteomes" id="UP001320420">
    <property type="component" value="Unassembled WGS sequence"/>
</dbReference>
<dbReference type="InterPro" id="IPR024311">
    <property type="entry name" value="Lipocalin-like"/>
</dbReference>
<evidence type="ECO:0000259" key="1">
    <source>
        <dbReference type="Pfam" id="PF13924"/>
    </source>
</evidence>
<name>A0AAN9YRZ2_9PEZI</name>
<dbReference type="EMBL" id="JAKJXP020000043">
    <property type="protein sequence ID" value="KAK7751969.1"/>
    <property type="molecule type" value="Genomic_DNA"/>
</dbReference>
<accession>A0AAN9YRZ2</accession>
<proteinExistence type="predicted"/>
<sequence length="163" mass="17957">MVCPRTLSLFNGAFELLNITQLQNGTPIPDTTTGRHPNGMIVYSTGGYVSVLIHATEPEWRPTNLTVLDRGSQFDAQWALVGQHSAAYSGPFSFNESLLLNDTHGEIMHGPLIAASLPSNIGSIQHRNFSFSEDGEYLNLVGDLGQGIIDMLWWKRLKDNSDI</sequence>
<keyword evidence="3" id="KW-1185">Reference proteome</keyword>
<protein>
    <recommendedName>
        <fullName evidence="1">Lipocalin-like domain-containing protein</fullName>
    </recommendedName>
</protein>
<evidence type="ECO:0000313" key="2">
    <source>
        <dbReference type="EMBL" id="KAK7751969.1"/>
    </source>
</evidence>
<feature type="domain" description="Lipocalin-like" evidence="1">
    <location>
        <begin position="12"/>
        <end position="156"/>
    </location>
</feature>
<dbReference type="AlphaFoldDB" id="A0AAN9YRZ2"/>